<dbReference type="GeneID" id="111127733"/>
<dbReference type="AlphaFoldDB" id="A0A8B8DLN4"/>
<evidence type="ECO:0000259" key="3">
    <source>
        <dbReference type="PROSITE" id="PS50041"/>
    </source>
</evidence>
<dbReference type="RefSeq" id="XP_022328676.1">
    <property type="nucleotide sequence ID" value="XM_022472968.1"/>
</dbReference>
<proteinExistence type="predicted"/>
<dbReference type="Proteomes" id="UP000694844">
    <property type="component" value="Chromosome 1"/>
</dbReference>
<keyword evidence="2" id="KW-0812">Transmembrane</keyword>
<name>A0A8B8DLN4_CRAVI</name>
<organism evidence="4 6">
    <name type="scientific">Crassostrea virginica</name>
    <name type="common">Eastern oyster</name>
    <dbReference type="NCBI Taxonomy" id="6565"/>
    <lineage>
        <taxon>Eukaryota</taxon>
        <taxon>Metazoa</taxon>
        <taxon>Spiralia</taxon>
        <taxon>Lophotrochozoa</taxon>
        <taxon>Mollusca</taxon>
        <taxon>Bivalvia</taxon>
        <taxon>Autobranchia</taxon>
        <taxon>Pteriomorphia</taxon>
        <taxon>Ostreida</taxon>
        <taxon>Ostreoidea</taxon>
        <taxon>Ostreidae</taxon>
        <taxon>Crassostrea</taxon>
    </lineage>
</organism>
<reference evidence="5 6" key="2">
    <citation type="submission" date="2025-04" db="UniProtKB">
        <authorList>
            <consortium name="RefSeq"/>
        </authorList>
    </citation>
    <scope>IDENTIFICATION</scope>
    <source>
        <tissue evidence="5 6">Whole sample</tissue>
    </source>
</reference>
<evidence type="ECO:0000313" key="6">
    <source>
        <dbReference type="RefSeq" id="XP_022328683.1"/>
    </source>
</evidence>
<protein>
    <submittedName>
        <fullName evidence="5 6">Uncharacterized protein LOC111127733</fullName>
    </submittedName>
</protein>
<dbReference type="InterPro" id="IPR001304">
    <property type="entry name" value="C-type_lectin-like"/>
</dbReference>
<gene>
    <name evidence="5 6" type="primary">LOC111127733</name>
</gene>
<evidence type="ECO:0000256" key="2">
    <source>
        <dbReference type="SAM" id="Phobius"/>
    </source>
</evidence>
<dbReference type="CDD" id="cd00037">
    <property type="entry name" value="CLECT"/>
    <property type="match status" value="1"/>
</dbReference>
<evidence type="ECO:0000256" key="1">
    <source>
        <dbReference type="SAM" id="MobiDB-lite"/>
    </source>
</evidence>
<accession>A0A8B8DLN4</accession>
<dbReference type="RefSeq" id="XP_022328683.1">
    <property type="nucleotide sequence ID" value="XM_022472975.1"/>
</dbReference>
<feature type="domain" description="C-type lectin" evidence="3">
    <location>
        <begin position="1"/>
        <end position="104"/>
    </location>
</feature>
<dbReference type="OrthoDB" id="6193379at2759"/>
<evidence type="ECO:0000313" key="4">
    <source>
        <dbReference type="Proteomes" id="UP000694844"/>
    </source>
</evidence>
<dbReference type="SUPFAM" id="SSF56436">
    <property type="entry name" value="C-type lectin-like"/>
    <property type="match status" value="1"/>
</dbReference>
<keyword evidence="4" id="KW-1185">Reference proteome</keyword>
<evidence type="ECO:0000313" key="5">
    <source>
        <dbReference type="RefSeq" id="XP_022328676.1"/>
    </source>
</evidence>
<reference evidence="4" key="1">
    <citation type="submission" date="2024-06" db="UniProtKB">
        <authorList>
            <consortium name="RefSeq"/>
        </authorList>
    </citation>
    <scope>NUCLEOTIDE SEQUENCE [LARGE SCALE GENOMIC DNA]</scope>
</reference>
<feature type="region of interest" description="Disordered" evidence="1">
    <location>
        <begin position="117"/>
        <end position="137"/>
    </location>
</feature>
<feature type="region of interest" description="Disordered" evidence="1">
    <location>
        <begin position="211"/>
        <end position="248"/>
    </location>
</feature>
<dbReference type="InterPro" id="IPR016186">
    <property type="entry name" value="C-type_lectin-like/link_sf"/>
</dbReference>
<feature type="transmembrane region" description="Helical" evidence="2">
    <location>
        <begin position="178"/>
        <end position="202"/>
    </location>
</feature>
<dbReference type="InterPro" id="IPR016187">
    <property type="entry name" value="CTDL_fold"/>
</dbReference>
<dbReference type="PROSITE" id="PS50041">
    <property type="entry name" value="C_TYPE_LECTIN_2"/>
    <property type="match status" value="1"/>
</dbReference>
<dbReference type="KEGG" id="cvn:111127733"/>
<sequence>MKLASLNNLNTHEAASLFINVKRSINSSSMERVWYGLKCTSGTYYHEDGSGAITYGSTYNSLPWNSGDPGGCMCGRLKRYDSNSNGLYQWTDKECDMTYPYLCKDVFSPLVVTTPTPAPPTTSTTTAAPPPTTTAAPTTSILTETTTKPWWFVEYSADGKAIGKNGKTFDKSSPPARFGIVGIAIGLATFSFITVAICMLWFCCLRGKSEYKEQEGDGDEEEEDEKRSRQKRKVSPMEVKPHGLKYIA</sequence>
<feature type="compositionally biased region" description="Low complexity" evidence="1">
    <location>
        <begin position="121"/>
        <end position="137"/>
    </location>
</feature>
<keyword evidence="2" id="KW-1133">Transmembrane helix</keyword>
<dbReference type="Gene3D" id="3.10.100.10">
    <property type="entry name" value="Mannose-Binding Protein A, subunit A"/>
    <property type="match status" value="1"/>
</dbReference>
<keyword evidence="2" id="KW-0472">Membrane</keyword>